<dbReference type="RefSeq" id="XP_053588193.1">
    <property type="nucleotide sequence ID" value="XM_053728616.1"/>
</dbReference>
<dbReference type="InterPro" id="IPR003235">
    <property type="entry name" value="Nem_insulin-like_b-type"/>
</dbReference>
<name>A0A6A5HAF2_CAERE</name>
<dbReference type="CTD" id="78775268"/>
<evidence type="ECO:0000256" key="4">
    <source>
        <dbReference type="ARBA" id="ARBA00022729"/>
    </source>
</evidence>
<sequence>MQSNNVFKIVFICCLLLISTVNSTPTGRKCGRQLLNYIWSICAESCANGDEIHTLCIDGSRYTDSDVKALCCP</sequence>
<proteinExistence type="inferred from homology"/>
<organism evidence="7 8">
    <name type="scientific">Caenorhabditis remanei</name>
    <name type="common">Caenorhabditis vulgaris</name>
    <dbReference type="NCBI Taxonomy" id="31234"/>
    <lineage>
        <taxon>Eukaryota</taxon>
        <taxon>Metazoa</taxon>
        <taxon>Ecdysozoa</taxon>
        <taxon>Nematoda</taxon>
        <taxon>Chromadorea</taxon>
        <taxon>Rhabditida</taxon>
        <taxon>Rhabditina</taxon>
        <taxon>Rhabditomorpha</taxon>
        <taxon>Rhabditoidea</taxon>
        <taxon>Rhabditidae</taxon>
        <taxon>Peloderinae</taxon>
        <taxon>Caenorhabditis</taxon>
    </lineage>
</organism>
<evidence type="ECO:0000256" key="2">
    <source>
        <dbReference type="ARBA" id="ARBA00009034"/>
    </source>
</evidence>
<comment type="caution">
    <text evidence="7">The sequence shown here is derived from an EMBL/GenBank/DDBJ whole genome shotgun (WGS) entry which is preliminary data.</text>
</comment>
<dbReference type="Gene3D" id="1.10.100.10">
    <property type="entry name" value="Insulin-like"/>
    <property type="match status" value="1"/>
</dbReference>
<dbReference type="EMBL" id="WUAV01000003">
    <property type="protein sequence ID" value="KAF1763413.1"/>
    <property type="molecule type" value="Genomic_DNA"/>
</dbReference>
<evidence type="ECO:0000313" key="7">
    <source>
        <dbReference type="EMBL" id="KAF1763413.1"/>
    </source>
</evidence>
<dbReference type="KEGG" id="crq:GCK72_011679"/>
<keyword evidence="4 6" id="KW-0732">Signal</keyword>
<keyword evidence="3" id="KW-0964">Secreted</keyword>
<accession>A0A6A5HAF2</accession>
<evidence type="ECO:0000256" key="3">
    <source>
        <dbReference type="ARBA" id="ARBA00022525"/>
    </source>
</evidence>
<dbReference type="GO" id="GO:0005179">
    <property type="term" value="F:hormone activity"/>
    <property type="evidence" value="ECO:0007669"/>
    <property type="project" value="InterPro"/>
</dbReference>
<dbReference type="GeneID" id="78775268"/>
<dbReference type="Proteomes" id="UP000483820">
    <property type="component" value="Chromosome III"/>
</dbReference>
<dbReference type="AlphaFoldDB" id="A0A6A5HAF2"/>
<keyword evidence="5" id="KW-1015">Disulfide bond</keyword>
<protein>
    <submittedName>
        <fullName evidence="7">Uncharacterized protein</fullName>
    </submittedName>
</protein>
<comment type="subcellular location">
    <subcellularLocation>
        <location evidence="1">Secreted</location>
    </subcellularLocation>
</comment>
<evidence type="ECO:0000313" key="8">
    <source>
        <dbReference type="Proteomes" id="UP000483820"/>
    </source>
</evidence>
<feature type="signal peptide" evidence="6">
    <location>
        <begin position="1"/>
        <end position="23"/>
    </location>
</feature>
<dbReference type="Pfam" id="PF03488">
    <property type="entry name" value="Ins_beta"/>
    <property type="match status" value="1"/>
</dbReference>
<evidence type="ECO:0000256" key="1">
    <source>
        <dbReference type="ARBA" id="ARBA00004613"/>
    </source>
</evidence>
<comment type="similarity">
    <text evidence="2">Belongs to the insulin family.</text>
</comment>
<evidence type="ECO:0000256" key="6">
    <source>
        <dbReference type="SAM" id="SignalP"/>
    </source>
</evidence>
<gene>
    <name evidence="7" type="ORF">GCK72_011679</name>
</gene>
<dbReference type="GO" id="GO:0005576">
    <property type="term" value="C:extracellular region"/>
    <property type="evidence" value="ECO:0007669"/>
    <property type="project" value="UniProtKB-SubCell"/>
</dbReference>
<reference evidence="7 8" key="1">
    <citation type="submission" date="2019-12" db="EMBL/GenBank/DDBJ databases">
        <title>Chromosome-level assembly of the Caenorhabditis remanei genome.</title>
        <authorList>
            <person name="Teterina A.A."/>
            <person name="Willis J.H."/>
            <person name="Phillips P.C."/>
        </authorList>
    </citation>
    <scope>NUCLEOTIDE SEQUENCE [LARGE SCALE GENOMIC DNA]</scope>
    <source>
        <strain evidence="7 8">PX506</strain>
        <tissue evidence="7">Whole organism</tissue>
    </source>
</reference>
<feature type="chain" id="PRO_5025666027" evidence="6">
    <location>
        <begin position="24"/>
        <end position="73"/>
    </location>
</feature>
<evidence type="ECO:0000256" key="5">
    <source>
        <dbReference type="ARBA" id="ARBA00023157"/>
    </source>
</evidence>